<dbReference type="Gene3D" id="4.10.240.10">
    <property type="entry name" value="Zn(2)-C6 fungal-type DNA-binding domain"/>
    <property type="match status" value="1"/>
</dbReference>
<dbReference type="OrthoDB" id="5213892at2759"/>
<dbReference type="PROSITE" id="PS00463">
    <property type="entry name" value="ZN2_CY6_FUNGAL_1"/>
    <property type="match status" value="1"/>
</dbReference>
<dbReference type="EMBL" id="KV744847">
    <property type="protein sequence ID" value="OCK83997.1"/>
    <property type="molecule type" value="Genomic_DNA"/>
</dbReference>
<sequence length="615" mass="68322">MPIGSSTLHALQRDWAQLTTEGCWTCKLRRKKCDERRPTCGICDSLEIACTYGPKPTWMHGGRQQRQMAEMLKNDIKRNAAYRREKGNTSGKVAHDAAIHNFNVIPNMVVSNNLFSMEPMDDATSGEQTLTPESDVPASHGPTPFALLPCGHQEHRCSSSVEHPSLLEPDFIMKYFDYVFPILFPFYRPGLFETGRSWLLLLLGKSRIAYHSTFSLASYFFTMALTEADIGRESGNCKQLRWEELEQQTDKCFDSIRTDMLALGLNSQNATATKLEKVEMMESIIQVLIFETALGKSAPCNSHLAAAFALLEDIMTDSGRTHQDQSQSKLYSVLLELGEPLWTRPGYSQHIWSPYQAGLRFSAGLLIFIDVVASTACQETPRLFSYHPHILARIDDGTAVVSDAEVRLSNTVGCRNWVIRSIAEISALASWKGEQNKANSLSVVELVDRASAIASDLRNGILETQNCHIATSPSSMNHRPPFDLHPNPSATFTSTLIWAYAAQLYLSVVVSGWQLSNTDVRANVTQVIGLLQDVPAYQLRALAWPVCVAGCLALESEESSFLALLSNQGKVYTAGALDDVQQIWERVWQTRTSLRASTWDLASCFSILGSPVLLV</sequence>
<evidence type="ECO:0000256" key="2">
    <source>
        <dbReference type="ARBA" id="ARBA00023242"/>
    </source>
</evidence>
<keyword evidence="2" id="KW-0539">Nucleus</keyword>
<name>A0A8E2EHC4_9PEZI</name>
<dbReference type="InterPro" id="IPR021858">
    <property type="entry name" value="Fun_TF"/>
</dbReference>
<feature type="domain" description="Zn(2)-C6 fungal-type" evidence="3">
    <location>
        <begin position="22"/>
        <end position="52"/>
    </location>
</feature>
<dbReference type="PROSITE" id="PS50048">
    <property type="entry name" value="ZN2_CY6_FUNGAL_2"/>
    <property type="match status" value="1"/>
</dbReference>
<dbReference type="InterPro" id="IPR036864">
    <property type="entry name" value="Zn2-C6_fun-type_DNA-bd_sf"/>
</dbReference>
<reference evidence="4 5" key="1">
    <citation type="journal article" date="2016" name="Nat. Commun.">
        <title>Ectomycorrhizal ecology is imprinted in the genome of the dominant symbiotic fungus Cenococcum geophilum.</title>
        <authorList>
            <consortium name="DOE Joint Genome Institute"/>
            <person name="Peter M."/>
            <person name="Kohler A."/>
            <person name="Ohm R.A."/>
            <person name="Kuo A."/>
            <person name="Krutzmann J."/>
            <person name="Morin E."/>
            <person name="Arend M."/>
            <person name="Barry K.W."/>
            <person name="Binder M."/>
            <person name="Choi C."/>
            <person name="Clum A."/>
            <person name="Copeland A."/>
            <person name="Grisel N."/>
            <person name="Haridas S."/>
            <person name="Kipfer T."/>
            <person name="LaButti K."/>
            <person name="Lindquist E."/>
            <person name="Lipzen A."/>
            <person name="Maire R."/>
            <person name="Meier B."/>
            <person name="Mihaltcheva S."/>
            <person name="Molinier V."/>
            <person name="Murat C."/>
            <person name="Poggeler S."/>
            <person name="Quandt C.A."/>
            <person name="Sperisen C."/>
            <person name="Tritt A."/>
            <person name="Tisserant E."/>
            <person name="Crous P.W."/>
            <person name="Henrissat B."/>
            <person name="Nehls U."/>
            <person name="Egli S."/>
            <person name="Spatafora J.W."/>
            <person name="Grigoriev I.V."/>
            <person name="Martin F.M."/>
        </authorList>
    </citation>
    <scope>NUCLEOTIDE SEQUENCE [LARGE SCALE GENOMIC DNA]</scope>
    <source>
        <strain evidence="4 5">CBS 459.81</strain>
    </source>
</reference>
<dbReference type="InterPro" id="IPR001138">
    <property type="entry name" value="Zn2Cys6_DnaBD"/>
</dbReference>
<organism evidence="4 5">
    <name type="scientific">Lepidopterella palustris CBS 459.81</name>
    <dbReference type="NCBI Taxonomy" id="1314670"/>
    <lineage>
        <taxon>Eukaryota</taxon>
        <taxon>Fungi</taxon>
        <taxon>Dikarya</taxon>
        <taxon>Ascomycota</taxon>
        <taxon>Pezizomycotina</taxon>
        <taxon>Dothideomycetes</taxon>
        <taxon>Pleosporomycetidae</taxon>
        <taxon>Mytilinidiales</taxon>
        <taxon>Argynnaceae</taxon>
        <taxon>Lepidopterella</taxon>
    </lineage>
</organism>
<dbReference type="PANTHER" id="PTHR37534">
    <property type="entry name" value="TRANSCRIPTIONAL ACTIVATOR PROTEIN UGA3"/>
    <property type="match status" value="1"/>
</dbReference>
<evidence type="ECO:0000259" key="3">
    <source>
        <dbReference type="PROSITE" id="PS50048"/>
    </source>
</evidence>
<dbReference type="GO" id="GO:0000981">
    <property type="term" value="F:DNA-binding transcription factor activity, RNA polymerase II-specific"/>
    <property type="evidence" value="ECO:0007669"/>
    <property type="project" value="InterPro"/>
</dbReference>
<dbReference type="GO" id="GO:0008270">
    <property type="term" value="F:zinc ion binding"/>
    <property type="evidence" value="ECO:0007669"/>
    <property type="project" value="InterPro"/>
</dbReference>
<protein>
    <recommendedName>
        <fullName evidence="3">Zn(2)-C6 fungal-type domain-containing protein</fullName>
    </recommendedName>
</protein>
<accession>A0A8E2EHC4</accession>
<dbReference type="SUPFAM" id="SSF57701">
    <property type="entry name" value="Zn2/Cys6 DNA-binding domain"/>
    <property type="match status" value="1"/>
</dbReference>
<dbReference type="CDD" id="cd00067">
    <property type="entry name" value="GAL4"/>
    <property type="match status" value="1"/>
</dbReference>
<dbReference type="GO" id="GO:0005634">
    <property type="term" value="C:nucleus"/>
    <property type="evidence" value="ECO:0007669"/>
    <property type="project" value="UniProtKB-SubCell"/>
</dbReference>
<dbReference type="SMART" id="SM00066">
    <property type="entry name" value="GAL4"/>
    <property type="match status" value="1"/>
</dbReference>
<evidence type="ECO:0000313" key="5">
    <source>
        <dbReference type="Proteomes" id="UP000250266"/>
    </source>
</evidence>
<dbReference type="AlphaFoldDB" id="A0A8E2EHC4"/>
<dbReference type="Pfam" id="PF11951">
    <property type="entry name" value="Fungal_trans_2"/>
    <property type="match status" value="1"/>
</dbReference>
<dbReference type="Pfam" id="PF00172">
    <property type="entry name" value="Zn_clus"/>
    <property type="match status" value="1"/>
</dbReference>
<evidence type="ECO:0000313" key="4">
    <source>
        <dbReference type="EMBL" id="OCK83997.1"/>
    </source>
</evidence>
<gene>
    <name evidence="4" type="ORF">K432DRAFT_432524</name>
</gene>
<keyword evidence="5" id="KW-1185">Reference proteome</keyword>
<evidence type="ECO:0000256" key="1">
    <source>
        <dbReference type="ARBA" id="ARBA00004123"/>
    </source>
</evidence>
<comment type="subcellular location">
    <subcellularLocation>
        <location evidence="1">Nucleus</location>
    </subcellularLocation>
</comment>
<dbReference type="Proteomes" id="UP000250266">
    <property type="component" value="Unassembled WGS sequence"/>
</dbReference>
<dbReference type="PANTHER" id="PTHR37534:SF20">
    <property type="entry name" value="PRO1A C6 ZINK-FINGER PROTEIN"/>
    <property type="match status" value="1"/>
</dbReference>
<proteinExistence type="predicted"/>